<dbReference type="GO" id="GO:0032790">
    <property type="term" value="P:ribosome disassembly"/>
    <property type="evidence" value="ECO:0007669"/>
    <property type="project" value="TreeGrafter"/>
</dbReference>
<dbReference type="Pfam" id="PF00009">
    <property type="entry name" value="GTP_EFTU"/>
    <property type="match status" value="1"/>
</dbReference>
<accession>A0A7X0SN72</accession>
<dbReference type="CDD" id="cd03711">
    <property type="entry name" value="Tet_C"/>
    <property type="match status" value="1"/>
</dbReference>
<dbReference type="Gene3D" id="3.30.70.240">
    <property type="match status" value="1"/>
</dbReference>
<dbReference type="GO" id="GO:0005525">
    <property type="term" value="F:GTP binding"/>
    <property type="evidence" value="ECO:0007669"/>
    <property type="project" value="UniProtKB-KW"/>
</dbReference>
<dbReference type="GO" id="GO:0003924">
    <property type="term" value="F:GTPase activity"/>
    <property type="evidence" value="ECO:0007669"/>
    <property type="project" value="InterPro"/>
</dbReference>
<dbReference type="Gene3D" id="3.40.50.300">
    <property type="entry name" value="P-loop containing nucleotide triphosphate hydrolases"/>
    <property type="match status" value="1"/>
</dbReference>
<dbReference type="Gene3D" id="3.30.70.870">
    <property type="entry name" value="Elongation Factor G (Translational Gtpase), domain 3"/>
    <property type="match status" value="1"/>
</dbReference>
<dbReference type="InterPro" id="IPR027417">
    <property type="entry name" value="P-loop_NTPase"/>
</dbReference>
<dbReference type="InterPro" id="IPR005517">
    <property type="entry name" value="Transl_elong_EFG/EF2_IV"/>
</dbReference>
<dbReference type="SMART" id="SM00889">
    <property type="entry name" value="EFG_IV"/>
    <property type="match status" value="1"/>
</dbReference>
<comment type="function">
    <text evidence="1">Abolishes the inhibitory effect of tetracyclin on protein synthesis by a non-covalent modification of the ribosomes.</text>
</comment>
<dbReference type="InterPro" id="IPR053905">
    <property type="entry name" value="EF-G-like_DII"/>
</dbReference>
<dbReference type="RefSeq" id="WP_185130757.1">
    <property type="nucleotide sequence ID" value="NZ_JACJVO010000024.1"/>
</dbReference>
<comment type="caution">
    <text evidence="7">The sequence shown here is derived from an EMBL/GenBank/DDBJ whole genome shotgun (WGS) entry which is preliminary data.</text>
</comment>
<keyword evidence="2" id="KW-0547">Nucleotide-binding</keyword>
<evidence type="ECO:0000256" key="1">
    <source>
        <dbReference type="ARBA" id="ARBA00003987"/>
    </source>
</evidence>
<evidence type="ECO:0000256" key="2">
    <source>
        <dbReference type="ARBA" id="ARBA00022741"/>
    </source>
</evidence>
<dbReference type="InterPro" id="IPR009000">
    <property type="entry name" value="Transl_B-barrel_sf"/>
</dbReference>
<dbReference type="InterPro" id="IPR005225">
    <property type="entry name" value="Small_GTP-bd"/>
</dbReference>
<proteinExistence type="predicted"/>
<evidence type="ECO:0000313" key="7">
    <source>
        <dbReference type="EMBL" id="MBB6733100.1"/>
    </source>
</evidence>
<dbReference type="Proteomes" id="UP000564644">
    <property type="component" value="Unassembled WGS sequence"/>
</dbReference>
<reference evidence="7 8" key="1">
    <citation type="submission" date="2020-08" db="EMBL/GenBank/DDBJ databases">
        <title>Cohnella phylogeny.</title>
        <authorList>
            <person name="Dunlap C."/>
        </authorList>
    </citation>
    <scope>NUCLEOTIDE SEQUENCE [LARGE SCALE GENOMIC DNA]</scope>
    <source>
        <strain evidence="7 8">CBP 2801</strain>
    </source>
</reference>
<dbReference type="PRINTS" id="PR00315">
    <property type="entry name" value="ELONGATNFCT"/>
</dbReference>
<dbReference type="Pfam" id="PF03764">
    <property type="entry name" value="EFG_IV"/>
    <property type="match status" value="1"/>
</dbReference>
<dbReference type="InterPro" id="IPR020568">
    <property type="entry name" value="Ribosomal_Su5_D2-typ_SF"/>
</dbReference>
<evidence type="ECO:0000259" key="6">
    <source>
        <dbReference type="PROSITE" id="PS51722"/>
    </source>
</evidence>
<dbReference type="InterPro" id="IPR031157">
    <property type="entry name" value="G_TR_CS"/>
</dbReference>
<sequence length="686" mass="75030">MSGTSEAGLGRPRRNIGIFAHVDAGKTTTTEQILYRSGRIREPGSVDEGTAQTDWLDVERERGISVRAAVTRFEWRGVSVNLVDTPGHVDFLSEVERSLRVMDGAVLIVSAAEGVQAQTEVVWHALREMGIPTLLYVNKLDRIGADPAAALVQIRRLLSPGAVPVQAPIGTEAAFGGSIELLPEQGEAGMSGGLSVSVSATDSDSSPWYEPFRRLLHEAVAERDEGLLQRYFELGELTDAETAAAFEANVRASELYPVLFGASGLGIGVERLMDAMVRWLPAPAGDPDAPVSGLVFKLERDPAMGRIAYVRLFGGTIRNRDTVRNDSLDAPDKVTQIRKIDGRRSEDVGVLEAGDIAAVYGLSRARIGDILGAPEGVPGERRLAVPLLTVQARWGSEAEYPAVVAAFQELADEDPLLDLQWLQDERELHLKVMGPIQIEVLTHVMHSRFGLDVTFGEPSVIYKETLAGAGEGYVAYLAPKPCWAILRFRMEPGERGTGVRYESAVRPEHLLESYQNEVARRVPEALQQGLKGWEVTDLKVTLVEGEHHVWHTHPLDFVVATPMGIMNGLDRIGTKLLEPILRFKLSVPEEFGGKLMNELMLMRGSFDSPVLEQGRMELEGTLPVATSLDFPARLGSMTKGRGVLSVSFDGYRDCPPDVDARRPRRGVNPLDQAKYILATRNALSSQ</sequence>
<dbReference type="SUPFAM" id="SSF54211">
    <property type="entry name" value="Ribosomal protein S5 domain 2-like"/>
    <property type="match status" value="1"/>
</dbReference>
<dbReference type="PANTHER" id="PTHR43261:SF1">
    <property type="entry name" value="RIBOSOME-RELEASING FACTOR 2, MITOCHONDRIAL"/>
    <property type="match status" value="1"/>
</dbReference>
<evidence type="ECO:0000256" key="5">
    <source>
        <dbReference type="ARBA" id="ARBA00023251"/>
    </source>
</evidence>
<dbReference type="Pfam" id="PF22042">
    <property type="entry name" value="EF-G_D2"/>
    <property type="match status" value="1"/>
</dbReference>
<dbReference type="GO" id="GO:0006412">
    <property type="term" value="P:translation"/>
    <property type="evidence" value="ECO:0007669"/>
    <property type="project" value="UniProtKB-KW"/>
</dbReference>
<dbReference type="InterPro" id="IPR035650">
    <property type="entry name" value="Tet_C"/>
</dbReference>
<dbReference type="PROSITE" id="PS51722">
    <property type="entry name" value="G_TR_2"/>
    <property type="match status" value="1"/>
</dbReference>
<name>A0A7X0SN72_9BACL</name>
<dbReference type="Gene3D" id="3.30.230.10">
    <property type="match status" value="1"/>
</dbReference>
<evidence type="ECO:0000313" key="8">
    <source>
        <dbReference type="Proteomes" id="UP000564644"/>
    </source>
</evidence>
<dbReference type="SUPFAM" id="SSF52540">
    <property type="entry name" value="P-loop containing nucleoside triphosphate hydrolases"/>
    <property type="match status" value="1"/>
</dbReference>
<dbReference type="SUPFAM" id="SSF50447">
    <property type="entry name" value="Translation proteins"/>
    <property type="match status" value="1"/>
</dbReference>
<dbReference type="PROSITE" id="PS00301">
    <property type="entry name" value="G_TR_1"/>
    <property type="match status" value="1"/>
</dbReference>
<dbReference type="GO" id="GO:0046677">
    <property type="term" value="P:response to antibiotic"/>
    <property type="evidence" value="ECO:0007669"/>
    <property type="project" value="UniProtKB-KW"/>
</dbReference>
<dbReference type="SMART" id="SM00838">
    <property type="entry name" value="EFG_C"/>
    <property type="match status" value="1"/>
</dbReference>
<keyword evidence="4" id="KW-0342">GTP-binding</keyword>
<dbReference type="EMBL" id="JACJVO010000024">
    <property type="protein sequence ID" value="MBB6733100.1"/>
    <property type="molecule type" value="Genomic_DNA"/>
</dbReference>
<dbReference type="AlphaFoldDB" id="A0A7X0SN72"/>
<evidence type="ECO:0000256" key="3">
    <source>
        <dbReference type="ARBA" id="ARBA00022917"/>
    </source>
</evidence>
<keyword evidence="8" id="KW-1185">Reference proteome</keyword>
<dbReference type="Gene3D" id="2.40.30.10">
    <property type="entry name" value="Translation factors"/>
    <property type="match status" value="1"/>
</dbReference>
<gene>
    <name evidence="7" type="ORF">H7C18_19460</name>
</gene>
<organism evidence="7 8">
    <name type="scientific">Cohnella zeiphila</name>
    <dbReference type="NCBI Taxonomy" id="2761120"/>
    <lineage>
        <taxon>Bacteria</taxon>
        <taxon>Bacillati</taxon>
        <taxon>Bacillota</taxon>
        <taxon>Bacilli</taxon>
        <taxon>Bacillales</taxon>
        <taxon>Paenibacillaceae</taxon>
        <taxon>Cohnella</taxon>
    </lineage>
</organism>
<dbReference type="InterPro" id="IPR035647">
    <property type="entry name" value="EFG_III/V"/>
</dbReference>
<dbReference type="NCBIfam" id="TIGR00231">
    <property type="entry name" value="small_GTP"/>
    <property type="match status" value="1"/>
</dbReference>
<dbReference type="SUPFAM" id="SSF54980">
    <property type="entry name" value="EF-G C-terminal domain-like"/>
    <property type="match status" value="2"/>
</dbReference>
<feature type="domain" description="Tr-type G" evidence="6">
    <location>
        <begin position="11"/>
        <end position="284"/>
    </location>
</feature>
<dbReference type="InterPro" id="IPR000640">
    <property type="entry name" value="EFG_V-like"/>
</dbReference>
<dbReference type="Pfam" id="PF00679">
    <property type="entry name" value="EFG_C"/>
    <property type="match status" value="1"/>
</dbReference>
<evidence type="ECO:0000256" key="4">
    <source>
        <dbReference type="ARBA" id="ARBA00023134"/>
    </source>
</evidence>
<keyword evidence="3" id="KW-0648">Protein biosynthesis</keyword>
<keyword evidence="5" id="KW-0046">Antibiotic resistance</keyword>
<dbReference type="InterPro" id="IPR014721">
    <property type="entry name" value="Ribsml_uS5_D2-typ_fold_subgr"/>
</dbReference>
<dbReference type="PRINTS" id="PR01037">
    <property type="entry name" value="TCRTETOQM"/>
</dbReference>
<dbReference type="PANTHER" id="PTHR43261">
    <property type="entry name" value="TRANSLATION ELONGATION FACTOR G-RELATED"/>
    <property type="match status" value="1"/>
</dbReference>
<protein>
    <submittedName>
        <fullName evidence="7">TetM/TetW/TetO/TetS family tetracycline resistance ribosomal protection protein</fullName>
    </submittedName>
</protein>
<dbReference type="InterPro" id="IPR000795">
    <property type="entry name" value="T_Tr_GTP-bd_dom"/>
</dbReference>